<dbReference type="SUPFAM" id="SSF52151">
    <property type="entry name" value="FabD/lysophospholipase-like"/>
    <property type="match status" value="1"/>
</dbReference>
<feature type="domain" description="PNPLA" evidence="5">
    <location>
        <begin position="17"/>
        <end position="177"/>
    </location>
</feature>
<feature type="active site" description="Proton acceptor" evidence="4">
    <location>
        <position position="164"/>
    </location>
</feature>
<dbReference type="PANTHER" id="PTHR14226:SF76">
    <property type="entry name" value="NTE FAMILY PROTEIN RSSA"/>
    <property type="match status" value="1"/>
</dbReference>
<dbReference type="GO" id="GO:0016042">
    <property type="term" value="P:lipid catabolic process"/>
    <property type="evidence" value="ECO:0007669"/>
    <property type="project" value="UniProtKB-UniRule"/>
</dbReference>
<keyword evidence="2 4" id="KW-0442">Lipid degradation</keyword>
<evidence type="ECO:0000256" key="2">
    <source>
        <dbReference type="ARBA" id="ARBA00022963"/>
    </source>
</evidence>
<dbReference type="GO" id="GO:0008233">
    <property type="term" value="F:peptidase activity"/>
    <property type="evidence" value="ECO:0007669"/>
    <property type="project" value="UniProtKB-KW"/>
</dbReference>
<comment type="caution">
    <text evidence="6">The sequence shown here is derived from an EMBL/GenBank/DDBJ whole genome shotgun (WGS) entry which is preliminary data.</text>
</comment>
<evidence type="ECO:0000256" key="4">
    <source>
        <dbReference type="PROSITE-ProRule" id="PRU01161"/>
    </source>
</evidence>
<evidence type="ECO:0000256" key="1">
    <source>
        <dbReference type="ARBA" id="ARBA00022801"/>
    </source>
</evidence>
<dbReference type="InterPro" id="IPR016035">
    <property type="entry name" value="Acyl_Trfase/lysoPLipase"/>
</dbReference>
<protein>
    <submittedName>
        <fullName evidence="6">Serine protease</fullName>
    </submittedName>
</protein>
<organism evidence="6 7">
    <name type="scientific">Marilutibacter aestuarii</name>
    <dbReference type="NCBI Taxonomy" id="1706195"/>
    <lineage>
        <taxon>Bacteria</taxon>
        <taxon>Pseudomonadati</taxon>
        <taxon>Pseudomonadota</taxon>
        <taxon>Gammaproteobacteria</taxon>
        <taxon>Lysobacterales</taxon>
        <taxon>Lysobacteraceae</taxon>
        <taxon>Marilutibacter</taxon>
    </lineage>
</organism>
<dbReference type="Pfam" id="PF01734">
    <property type="entry name" value="Patatin"/>
    <property type="match status" value="1"/>
</dbReference>
<dbReference type="AlphaFoldDB" id="A0A508AWE2"/>
<evidence type="ECO:0000256" key="3">
    <source>
        <dbReference type="ARBA" id="ARBA00023098"/>
    </source>
</evidence>
<gene>
    <name evidence="6" type="ORF">FKV25_01295</name>
</gene>
<feature type="active site" description="Nucleophile" evidence="4">
    <location>
        <position position="50"/>
    </location>
</feature>
<dbReference type="Proteomes" id="UP000318212">
    <property type="component" value="Unassembled WGS sequence"/>
</dbReference>
<feature type="short sequence motif" description="DGA/G" evidence="4">
    <location>
        <begin position="164"/>
        <end position="166"/>
    </location>
</feature>
<evidence type="ECO:0000313" key="6">
    <source>
        <dbReference type="EMBL" id="TQD51385.1"/>
    </source>
</evidence>
<keyword evidence="3 4" id="KW-0443">Lipid metabolism</keyword>
<keyword evidence="7" id="KW-1185">Reference proteome</keyword>
<feature type="short sequence motif" description="GXSXG" evidence="4">
    <location>
        <begin position="48"/>
        <end position="52"/>
    </location>
</feature>
<evidence type="ECO:0000313" key="7">
    <source>
        <dbReference type="Proteomes" id="UP000318212"/>
    </source>
</evidence>
<keyword evidence="6" id="KW-0645">Protease</keyword>
<evidence type="ECO:0000259" key="5">
    <source>
        <dbReference type="PROSITE" id="PS51635"/>
    </source>
</evidence>
<accession>A0A508AWE2</accession>
<keyword evidence="1 4" id="KW-0378">Hydrolase</keyword>
<sequence length="313" mass="33717">MAAADAPRIQRQERIALVLGSGGARGLAQIGVIEALQARGMQIVAVAGSSSGALVGGLFAAGKLEVYREWLLTLSRAQMLRLLDPAFGRAALFEGDRLMAALRELTGAPRIEDLDVDFTAVAVDLMRQREVWLREGDLWDAVRASIAIPGVFTPHVVHGRELVDGGLLAPLPIAATRLSDAHRLIAVDMHGWPQRPPGSPAELEGDARTAEAARWHRRLARWVGLADEGDPAPDGGGEALSVRAAHMGLSELMARSLDTMQAQIARVQLALDPPELVIRIPRDACQFYEFWRAGELIELGRAEADKALDAAGY</sequence>
<proteinExistence type="predicted"/>
<dbReference type="OrthoDB" id="5290098at2"/>
<dbReference type="InterPro" id="IPR050301">
    <property type="entry name" value="NTE"/>
</dbReference>
<dbReference type="PANTHER" id="PTHR14226">
    <property type="entry name" value="NEUROPATHY TARGET ESTERASE/SWISS CHEESE D.MELANOGASTER"/>
    <property type="match status" value="1"/>
</dbReference>
<comment type="caution">
    <text evidence="4">Lacks conserved residue(s) required for the propagation of feature annotation.</text>
</comment>
<dbReference type="Gene3D" id="3.40.1090.10">
    <property type="entry name" value="Cytosolic phospholipase A2 catalytic domain"/>
    <property type="match status" value="1"/>
</dbReference>
<name>A0A508AWE2_9GAMM</name>
<dbReference type="PROSITE" id="PS51635">
    <property type="entry name" value="PNPLA"/>
    <property type="match status" value="1"/>
</dbReference>
<dbReference type="InterPro" id="IPR002641">
    <property type="entry name" value="PNPLA_dom"/>
</dbReference>
<reference evidence="6 7" key="1">
    <citation type="submission" date="2019-06" db="EMBL/GenBank/DDBJ databases">
        <title>Lysobacter alkalisoli sp. nov. isolated from saline soil.</title>
        <authorList>
            <person name="Sun J.-Q."/>
            <person name="Xu L."/>
        </authorList>
    </citation>
    <scope>NUCLEOTIDE SEQUENCE [LARGE SCALE GENOMIC DNA]</scope>
    <source>
        <strain evidence="6 7">JCM 31130</strain>
    </source>
</reference>
<dbReference type="EMBL" id="VICE01000010">
    <property type="protein sequence ID" value="TQD51385.1"/>
    <property type="molecule type" value="Genomic_DNA"/>
</dbReference>
<dbReference type="GO" id="GO:0006508">
    <property type="term" value="P:proteolysis"/>
    <property type="evidence" value="ECO:0007669"/>
    <property type="project" value="UniProtKB-KW"/>
</dbReference>
<dbReference type="RefSeq" id="WP_141516983.1">
    <property type="nucleotide sequence ID" value="NZ_VICE01000010.1"/>
</dbReference>